<dbReference type="AlphaFoldDB" id="A0A024UBV3"/>
<evidence type="ECO:0000259" key="1">
    <source>
        <dbReference type="Pfam" id="PF05057"/>
    </source>
</evidence>
<dbReference type="EMBL" id="KI913959">
    <property type="protein sequence ID" value="ETW03754.1"/>
    <property type="molecule type" value="Genomic_DNA"/>
</dbReference>
<dbReference type="GeneID" id="20082172"/>
<dbReference type="InterPro" id="IPR029058">
    <property type="entry name" value="AB_hydrolase_fold"/>
</dbReference>
<proteinExistence type="predicted"/>
<sequence length="420" mass="46165">MASRGIVKSCQVQLEQALANVAIADEIRDDDARAIWSARGEVLTTQSSGWCGKNITSDDTRPPLPRHVFVCVHGIYGKAQDSDLIAAALTREFGSSALVYQSTANTHKTHMGIRAMGTNLAIELLDLFHNHCLPELPPHDGEPPMRISFVGHSLGGIISRYAVVYLQVAFQAYHIHPTSFSTLCTPHLGSRRPDGTVGQQLWKSAVHGIMSVSLIYGQTGVELLCEDHVKEPLLEAMSKRDSVFMKALKAFDHRTAVAMIQGDHIVPYASAAIQAHVTHPCRDLLGPSNCSWQWTLAHSGFSEPTSKFTTLLHATYGSTRCEVNASSLSTSSPASNVIVDERGEVSISTTMLAGLNSISWRRLHVHVHYGGPWQWYWLSFHTWPLGIQMPASSRSSDFIDLFVRMLMDDHKTDAATTTTP</sequence>
<dbReference type="Gene3D" id="3.40.50.1820">
    <property type="entry name" value="alpha/beta hydrolase"/>
    <property type="match status" value="1"/>
</dbReference>
<name>A0A024UBV3_9STRA</name>
<dbReference type="OrthoDB" id="273452at2759"/>
<dbReference type="Pfam" id="PF05057">
    <property type="entry name" value="DUF676"/>
    <property type="match status" value="1"/>
</dbReference>
<dbReference type="PANTHER" id="PTHR12482">
    <property type="entry name" value="LIPASE ROG1-RELATED-RELATED"/>
    <property type="match status" value="1"/>
</dbReference>
<dbReference type="InterPro" id="IPR044294">
    <property type="entry name" value="Lipase-like"/>
</dbReference>
<dbReference type="SUPFAM" id="SSF53474">
    <property type="entry name" value="alpha/beta-Hydrolases"/>
    <property type="match status" value="1"/>
</dbReference>
<protein>
    <recommendedName>
        <fullName evidence="1">DUF676 domain-containing protein</fullName>
    </recommendedName>
</protein>
<accession>A0A024UBV3</accession>
<feature type="domain" description="DUF676" evidence="1">
    <location>
        <begin position="66"/>
        <end position="270"/>
    </location>
</feature>
<dbReference type="RefSeq" id="XP_008867983.1">
    <property type="nucleotide sequence ID" value="XM_008869761.1"/>
</dbReference>
<dbReference type="InterPro" id="IPR007751">
    <property type="entry name" value="DUF676_lipase-like"/>
</dbReference>
<dbReference type="VEuPathDB" id="FungiDB:H310_05122"/>
<dbReference type="eggNOG" id="KOG4372">
    <property type="taxonomic scope" value="Eukaryota"/>
</dbReference>
<gene>
    <name evidence="2" type="ORF">H310_05122</name>
</gene>
<organism evidence="2">
    <name type="scientific">Aphanomyces invadans</name>
    <dbReference type="NCBI Taxonomy" id="157072"/>
    <lineage>
        <taxon>Eukaryota</taxon>
        <taxon>Sar</taxon>
        <taxon>Stramenopiles</taxon>
        <taxon>Oomycota</taxon>
        <taxon>Saprolegniomycetes</taxon>
        <taxon>Saprolegniales</taxon>
        <taxon>Verrucalvaceae</taxon>
        <taxon>Aphanomyces</taxon>
    </lineage>
</organism>
<evidence type="ECO:0000313" key="2">
    <source>
        <dbReference type="EMBL" id="ETW03754.1"/>
    </source>
</evidence>
<dbReference type="PANTHER" id="PTHR12482:SF62">
    <property type="entry name" value="LIPASE ROG1-RELATED"/>
    <property type="match status" value="1"/>
</dbReference>
<reference evidence="2" key="1">
    <citation type="submission" date="2013-12" db="EMBL/GenBank/DDBJ databases">
        <title>The Genome Sequence of Aphanomyces invadans NJM9701.</title>
        <authorList>
            <consortium name="The Broad Institute Genomics Platform"/>
            <person name="Russ C."/>
            <person name="Tyler B."/>
            <person name="van West P."/>
            <person name="Dieguez-Uribeondo J."/>
            <person name="Young S.K."/>
            <person name="Zeng Q."/>
            <person name="Gargeya S."/>
            <person name="Fitzgerald M."/>
            <person name="Abouelleil A."/>
            <person name="Alvarado L."/>
            <person name="Chapman S.B."/>
            <person name="Gainer-Dewar J."/>
            <person name="Goldberg J."/>
            <person name="Griggs A."/>
            <person name="Gujja S."/>
            <person name="Hansen M."/>
            <person name="Howarth C."/>
            <person name="Imamovic A."/>
            <person name="Ireland A."/>
            <person name="Larimer J."/>
            <person name="McCowan C."/>
            <person name="Murphy C."/>
            <person name="Pearson M."/>
            <person name="Poon T.W."/>
            <person name="Priest M."/>
            <person name="Roberts A."/>
            <person name="Saif S."/>
            <person name="Shea T."/>
            <person name="Sykes S."/>
            <person name="Wortman J."/>
            <person name="Nusbaum C."/>
            <person name="Birren B."/>
        </authorList>
    </citation>
    <scope>NUCLEOTIDE SEQUENCE [LARGE SCALE GENOMIC DNA]</scope>
    <source>
        <strain evidence="2">NJM9701</strain>
    </source>
</reference>